<sequence>MVFLKYLQKTAVNLLNYFNIGSKNEPSTPFKRLTLTSTIAELNLKCFQMRGFCALFFRFLLATKAMKSSMSKTSGT</sequence>
<proteinExistence type="predicted"/>
<accession>A0A5S4TGQ0</accession>
<evidence type="ECO:0000313" key="1">
    <source>
        <dbReference type="EMBL" id="TYK96495.1"/>
    </source>
</evidence>
<gene>
    <name evidence="1" type="ORF">E0F66_10990</name>
</gene>
<name>A0A5S4TGQ0_STRPY</name>
<reference evidence="1 2" key="1">
    <citation type="submission" date="2019-02" db="EMBL/GenBank/DDBJ databases">
        <title>Novel genomic isolates of S. pyogenes and S. dysgalactiae subsp. equisimilis associated to necrotising fasciitis (NSTI).</title>
        <authorList>
            <person name="Barrantes I."/>
        </authorList>
    </citation>
    <scope>NUCLEOTIDE SEQUENCE [LARGE SCALE GENOMIC DNA]</scope>
    <source>
        <strain evidence="1 2">SPY2028</strain>
    </source>
</reference>
<dbReference type="EMBL" id="SJLL01000218">
    <property type="protein sequence ID" value="TYK96495.1"/>
    <property type="molecule type" value="Genomic_DNA"/>
</dbReference>
<protein>
    <submittedName>
        <fullName evidence="1">Uncharacterized protein</fullName>
    </submittedName>
</protein>
<evidence type="ECO:0000313" key="2">
    <source>
        <dbReference type="Proteomes" id="UP000324058"/>
    </source>
</evidence>
<organism evidence="1 2">
    <name type="scientific">Streptococcus pyogenes</name>
    <dbReference type="NCBI Taxonomy" id="1314"/>
    <lineage>
        <taxon>Bacteria</taxon>
        <taxon>Bacillati</taxon>
        <taxon>Bacillota</taxon>
        <taxon>Bacilli</taxon>
        <taxon>Lactobacillales</taxon>
        <taxon>Streptococcaceae</taxon>
        <taxon>Streptococcus</taxon>
    </lineage>
</organism>
<dbReference type="Proteomes" id="UP000324058">
    <property type="component" value="Unassembled WGS sequence"/>
</dbReference>
<comment type="caution">
    <text evidence="1">The sequence shown here is derived from an EMBL/GenBank/DDBJ whole genome shotgun (WGS) entry which is preliminary data.</text>
</comment>
<dbReference type="AlphaFoldDB" id="A0A5S4TGQ0"/>